<sequence>MWMVNSTDDIVGHNNGTTAIVYRTDHISSGIVGQTTFSRVVRGVHSVPIVWLSWTESSNSSTIADTYKSATITVSGTLKNFLVPIGTYTQSATYNVH</sequence>
<organism evidence="1 2">
    <name type="scientific">Terrimonas ginsenosidimutans</name>
    <dbReference type="NCBI Taxonomy" id="2908004"/>
    <lineage>
        <taxon>Bacteria</taxon>
        <taxon>Pseudomonadati</taxon>
        <taxon>Bacteroidota</taxon>
        <taxon>Chitinophagia</taxon>
        <taxon>Chitinophagales</taxon>
        <taxon>Chitinophagaceae</taxon>
        <taxon>Terrimonas</taxon>
    </lineage>
</organism>
<dbReference type="EMBL" id="JAKLTR010000007">
    <property type="protein sequence ID" value="MCG2615191.1"/>
    <property type="molecule type" value="Genomic_DNA"/>
</dbReference>
<reference evidence="1" key="1">
    <citation type="submission" date="2022-01" db="EMBL/GenBank/DDBJ databases">
        <authorList>
            <person name="Jo J.-H."/>
            <person name="Im W.-T."/>
        </authorList>
    </citation>
    <scope>NUCLEOTIDE SEQUENCE</scope>
    <source>
        <strain evidence="1">NA20</strain>
    </source>
</reference>
<gene>
    <name evidence="1" type="ORF">LZZ85_12900</name>
</gene>
<keyword evidence="2" id="KW-1185">Reference proteome</keyword>
<comment type="caution">
    <text evidence="1">The sequence shown here is derived from an EMBL/GenBank/DDBJ whole genome shotgun (WGS) entry which is preliminary data.</text>
</comment>
<dbReference type="Proteomes" id="UP001165367">
    <property type="component" value="Unassembled WGS sequence"/>
</dbReference>
<evidence type="ECO:0000313" key="1">
    <source>
        <dbReference type="EMBL" id="MCG2615191.1"/>
    </source>
</evidence>
<name>A0ABS9KSA2_9BACT</name>
<proteinExistence type="predicted"/>
<dbReference type="RefSeq" id="WP_237872320.1">
    <property type="nucleotide sequence ID" value="NZ_JAKLTR010000007.1"/>
</dbReference>
<evidence type="ECO:0000313" key="2">
    <source>
        <dbReference type="Proteomes" id="UP001165367"/>
    </source>
</evidence>
<accession>A0ABS9KSA2</accession>
<protein>
    <submittedName>
        <fullName evidence="1">Uncharacterized protein</fullName>
    </submittedName>
</protein>